<evidence type="ECO:0000256" key="19">
    <source>
        <dbReference type="ARBA" id="ARBA00022833"/>
    </source>
</evidence>
<dbReference type="GO" id="GO:0003677">
    <property type="term" value="F:DNA binding"/>
    <property type="evidence" value="ECO:0007669"/>
    <property type="project" value="UniProtKB-KW"/>
</dbReference>
<dbReference type="InterPro" id="IPR005162">
    <property type="entry name" value="Retrotrans_gag_dom"/>
</dbReference>
<evidence type="ECO:0000256" key="32">
    <source>
        <dbReference type="ARBA" id="ARBA00025615"/>
    </source>
</evidence>
<keyword evidence="18" id="KW-0378">Hydrolase</keyword>
<dbReference type="Pfam" id="PF03732">
    <property type="entry name" value="Retrotrans_gag"/>
    <property type="match status" value="1"/>
</dbReference>
<dbReference type="OrthoDB" id="407598at2759"/>
<dbReference type="GO" id="GO:0005524">
    <property type="term" value="F:ATP binding"/>
    <property type="evidence" value="ECO:0007669"/>
    <property type="project" value="UniProtKB-KW"/>
</dbReference>
<evidence type="ECO:0000256" key="5">
    <source>
        <dbReference type="ARBA" id="ARBA00012493"/>
    </source>
</evidence>
<feature type="compositionally biased region" description="Basic and acidic residues" evidence="38">
    <location>
        <begin position="31"/>
        <end position="61"/>
    </location>
</feature>
<evidence type="ECO:0000256" key="37">
    <source>
        <dbReference type="PROSITE-ProRule" id="PRU00047"/>
    </source>
</evidence>
<evidence type="ECO:0000256" key="8">
    <source>
        <dbReference type="ARBA" id="ARBA00022670"/>
    </source>
</evidence>
<protein>
    <recommendedName>
        <fullName evidence="5">RNA-directed DNA polymerase</fullName>
        <ecNumber evidence="5">2.7.7.49</ecNumber>
    </recommendedName>
    <alternativeName>
        <fullName evidence="36">Gag3-Pol3</fullName>
    </alternativeName>
</protein>
<comment type="function">
    <text evidence="34">Capsid protein (CA) is the structural component of the virus-like particle (VLP), forming the shell that encapsulates the genomic RNA-nucleocapsid complex.</text>
</comment>
<dbReference type="EC" id="2.7.7.49" evidence="5"/>
<dbReference type="Pfam" id="PF00078">
    <property type="entry name" value="RVT_1"/>
    <property type="match status" value="1"/>
</dbReference>
<evidence type="ECO:0000256" key="17">
    <source>
        <dbReference type="ARBA" id="ARBA00022771"/>
    </source>
</evidence>
<evidence type="ECO:0000256" key="12">
    <source>
        <dbReference type="ARBA" id="ARBA00022723"/>
    </source>
</evidence>
<evidence type="ECO:0000256" key="29">
    <source>
        <dbReference type="ARBA" id="ARBA00023242"/>
    </source>
</evidence>
<evidence type="ECO:0000256" key="18">
    <source>
        <dbReference type="ARBA" id="ARBA00022801"/>
    </source>
</evidence>
<reference evidence="42" key="1">
    <citation type="journal article" date="2022" name="Front. Genet.">
        <title>Chromosome-Scale Assembly of the Dendrobium nobile Genome Provides Insights Into the Molecular Mechanism of the Biosynthesis of the Medicinal Active Ingredient of Dendrobium.</title>
        <authorList>
            <person name="Xu Q."/>
            <person name="Niu S.-C."/>
            <person name="Li K.-L."/>
            <person name="Zheng P.-J."/>
            <person name="Zhang X.-J."/>
            <person name="Jia Y."/>
            <person name="Liu Y."/>
            <person name="Niu Y.-X."/>
            <person name="Yu L.-H."/>
            <person name="Chen D.-F."/>
            <person name="Zhang G.-Q."/>
        </authorList>
    </citation>
    <scope>NUCLEOTIDE SEQUENCE</scope>
    <source>
        <tissue evidence="42">Leaf</tissue>
    </source>
</reference>
<dbReference type="GO" id="GO:0008270">
    <property type="term" value="F:zinc ion binding"/>
    <property type="evidence" value="ECO:0007669"/>
    <property type="project" value="UniProtKB-KW"/>
</dbReference>
<evidence type="ECO:0000256" key="35">
    <source>
        <dbReference type="ARBA" id="ARBA00063849"/>
    </source>
</evidence>
<dbReference type="GO" id="GO:0003723">
    <property type="term" value="F:RNA binding"/>
    <property type="evidence" value="ECO:0007669"/>
    <property type="project" value="UniProtKB-KW"/>
</dbReference>
<evidence type="ECO:0000256" key="11">
    <source>
        <dbReference type="ARBA" id="ARBA00022722"/>
    </source>
</evidence>
<evidence type="ECO:0000256" key="34">
    <source>
        <dbReference type="ARBA" id="ARBA00055383"/>
    </source>
</evidence>
<evidence type="ECO:0000256" key="21">
    <source>
        <dbReference type="ARBA" id="ARBA00022842"/>
    </source>
</evidence>
<comment type="function">
    <text evidence="32">Integrase (IN) targets the VLP to the nucleus, where a subparticle preintegration complex (PIC) containing at least integrase and the newly synthesized dsDNA copy of the retrotransposon must transit the nuclear membrane. Once in the nucleus, integrase performs the integration of the dsDNA into the host genome.</text>
</comment>
<keyword evidence="24" id="KW-0695">RNA-directed DNA polymerase</keyword>
<evidence type="ECO:0000256" key="23">
    <source>
        <dbReference type="ARBA" id="ARBA00022908"/>
    </source>
</evidence>
<keyword evidence="15" id="KW-0688">Ribosomal frameshifting</keyword>
<keyword evidence="8" id="KW-0645">Protease</keyword>
<dbReference type="GO" id="GO:0004190">
    <property type="term" value="F:aspartic-type endopeptidase activity"/>
    <property type="evidence" value="ECO:0007669"/>
    <property type="project" value="UniProtKB-KW"/>
</dbReference>
<evidence type="ECO:0000256" key="1">
    <source>
        <dbReference type="ARBA" id="ARBA00000077"/>
    </source>
</evidence>
<dbReference type="InterPro" id="IPR036397">
    <property type="entry name" value="RNaseH_sf"/>
</dbReference>
<dbReference type="InterPro" id="IPR043502">
    <property type="entry name" value="DNA/RNA_pol_sf"/>
</dbReference>
<evidence type="ECO:0000256" key="26">
    <source>
        <dbReference type="ARBA" id="ARBA00023113"/>
    </source>
</evidence>
<dbReference type="FunFam" id="3.30.70.270:FF:000026">
    <property type="entry name" value="Transposon Ty3-G Gag-Pol polyprotein"/>
    <property type="match status" value="1"/>
</dbReference>
<dbReference type="InterPro" id="IPR041588">
    <property type="entry name" value="Integrase_H2C2"/>
</dbReference>
<dbReference type="Pfam" id="PF17921">
    <property type="entry name" value="Integrase_H2C2"/>
    <property type="match status" value="1"/>
</dbReference>
<evidence type="ECO:0000256" key="15">
    <source>
        <dbReference type="ARBA" id="ARBA00022758"/>
    </source>
</evidence>
<dbReference type="FunFam" id="1.10.340.70:FF:000001">
    <property type="entry name" value="Retrovirus-related Pol polyprotein from transposon gypsy-like Protein"/>
    <property type="match status" value="1"/>
</dbReference>
<evidence type="ECO:0000256" key="25">
    <source>
        <dbReference type="ARBA" id="ARBA00022932"/>
    </source>
</evidence>
<feature type="region of interest" description="Disordered" evidence="38">
    <location>
        <begin position="259"/>
        <end position="312"/>
    </location>
</feature>
<evidence type="ECO:0000256" key="4">
    <source>
        <dbReference type="ARBA" id="ARBA00004496"/>
    </source>
</evidence>
<dbReference type="PROSITE" id="PS50994">
    <property type="entry name" value="INTEGRASE"/>
    <property type="match status" value="1"/>
</dbReference>
<evidence type="ECO:0000256" key="30">
    <source>
        <dbReference type="ARBA" id="ARBA00023268"/>
    </source>
</evidence>
<dbReference type="Gene3D" id="3.10.20.370">
    <property type="match status" value="1"/>
</dbReference>
<proteinExistence type="predicted"/>
<dbReference type="SUPFAM" id="SSF56672">
    <property type="entry name" value="DNA/RNA polymerases"/>
    <property type="match status" value="1"/>
</dbReference>
<dbReference type="SUPFAM" id="SSF53098">
    <property type="entry name" value="Ribonuclease H-like"/>
    <property type="match status" value="1"/>
</dbReference>
<dbReference type="InterPro" id="IPR036875">
    <property type="entry name" value="Znf_CCHC_sf"/>
</dbReference>
<dbReference type="CDD" id="cd00303">
    <property type="entry name" value="retropepsin_like"/>
    <property type="match status" value="1"/>
</dbReference>
<dbReference type="Pfam" id="PF24626">
    <property type="entry name" value="SH3_Tf2-1"/>
    <property type="match status" value="1"/>
</dbReference>
<dbReference type="GO" id="GO:0004523">
    <property type="term" value="F:RNA-DNA hybrid ribonuclease activity"/>
    <property type="evidence" value="ECO:0007669"/>
    <property type="project" value="UniProtKB-EC"/>
</dbReference>
<dbReference type="Pfam" id="PF13975">
    <property type="entry name" value="gag-asp_proteas"/>
    <property type="match status" value="1"/>
</dbReference>
<dbReference type="InterPro" id="IPR000477">
    <property type="entry name" value="RT_dom"/>
</dbReference>
<dbReference type="FunFam" id="3.30.420.10:FF:000032">
    <property type="entry name" value="Retrovirus-related Pol polyprotein from transposon 297-like Protein"/>
    <property type="match status" value="1"/>
</dbReference>
<dbReference type="SMR" id="A0A8T3BVQ2"/>
<keyword evidence="9" id="KW-0808">Transferase</keyword>
<dbReference type="SUPFAM" id="SSF50630">
    <property type="entry name" value="Acid proteases"/>
    <property type="match status" value="1"/>
</dbReference>
<evidence type="ECO:0000256" key="9">
    <source>
        <dbReference type="ARBA" id="ARBA00022679"/>
    </source>
</evidence>
<keyword evidence="22" id="KW-0694">RNA-binding</keyword>
<evidence type="ECO:0000256" key="13">
    <source>
        <dbReference type="ARBA" id="ARBA00022741"/>
    </source>
</evidence>
<keyword evidence="7" id="KW-1188">Viral release from host cell</keyword>
<dbReference type="GO" id="GO:0003887">
    <property type="term" value="F:DNA-directed DNA polymerase activity"/>
    <property type="evidence" value="ECO:0007669"/>
    <property type="project" value="UniProtKB-KW"/>
</dbReference>
<feature type="region of interest" description="Disordered" evidence="38">
    <location>
        <begin position="21"/>
        <end position="76"/>
    </location>
</feature>
<evidence type="ECO:0000256" key="31">
    <source>
        <dbReference type="ARBA" id="ARBA00025590"/>
    </source>
</evidence>
<keyword evidence="16" id="KW-0255">Endonuclease</keyword>
<comment type="subcellular location">
    <subcellularLocation>
        <location evidence="4">Cytoplasm</location>
    </subcellularLocation>
    <subcellularLocation>
        <location evidence="3">Nucleus</location>
    </subcellularLocation>
</comment>
<dbReference type="GO" id="GO:0003964">
    <property type="term" value="F:RNA-directed DNA polymerase activity"/>
    <property type="evidence" value="ECO:0007669"/>
    <property type="project" value="UniProtKB-KW"/>
</dbReference>
<evidence type="ECO:0000256" key="27">
    <source>
        <dbReference type="ARBA" id="ARBA00023125"/>
    </source>
</evidence>
<evidence type="ECO:0000256" key="22">
    <source>
        <dbReference type="ARBA" id="ARBA00022884"/>
    </source>
</evidence>
<dbReference type="CDD" id="cd09274">
    <property type="entry name" value="RNase_HI_RT_Ty3"/>
    <property type="match status" value="1"/>
</dbReference>
<dbReference type="CDD" id="cd01647">
    <property type="entry name" value="RT_LTR"/>
    <property type="match status" value="1"/>
</dbReference>
<dbReference type="PANTHER" id="PTHR35046:SF26">
    <property type="entry name" value="RNA-DIRECTED DNA POLYMERASE"/>
    <property type="match status" value="1"/>
</dbReference>
<dbReference type="PANTHER" id="PTHR35046">
    <property type="entry name" value="ZINC KNUCKLE (CCHC-TYPE) FAMILY PROTEIN"/>
    <property type="match status" value="1"/>
</dbReference>
<dbReference type="InterPro" id="IPR021109">
    <property type="entry name" value="Peptidase_aspartic_dom_sf"/>
</dbReference>
<comment type="function">
    <text evidence="33">Nucleocapsid protein p11 (NC) forms the nucleocore that coats the retro-elements dimeric RNA. Binds these RNAs through its zinc fingers. Promotes primer tRNA(i)-Met annealing to the multipartite primer-binding site (PBS), dimerization of Ty3 RNA and initiation of reverse transcription.</text>
</comment>
<feature type="domain" description="Reverse transcriptase" evidence="40">
    <location>
        <begin position="645"/>
        <end position="824"/>
    </location>
</feature>
<dbReference type="GO" id="GO:0075523">
    <property type="term" value="P:viral translational frameshifting"/>
    <property type="evidence" value="ECO:0007669"/>
    <property type="project" value="UniProtKB-KW"/>
</dbReference>
<dbReference type="InterPro" id="IPR001878">
    <property type="entry name" value="Znf_CCHC"/>
</dbReference>
<evidence type="ECO:0000256" key="36">
    <source>
        <dbReference type="ARBA" id="ARBA00082890"/>
    </source>
</evidence>
<dbReference type="GO" id="GO:0015074">
    <property type="term" value="P:DNA integration"/>
    <property type="evidence" value="ECO:0007669"/>
    <property type="project" value="UniProtKB-KW"/>
</dbReference>
<evidence type="ECO:0000313" key="43">
    <source>
        <dbReference type="Proteomes" id="UP000829196"/>
    </source>
</evidence>
<keyword evidence="25" id="KW-0239">DNA-directed DNA polymerase</keyword>
<dbReference type="PROSITE" id="PS50878">
    <property type="entry name" value="RT_POL"/>
    <property type="match status" value="1"/>
</dbReference>
<dbReference type="GO" id="GO:0006508">
    <property type="term" value="P:proteolysis"/>
    <property type="evidence" value="ECO:0007669"/>
    <property type="project" value="UniProtKB-KW"/>
</dbReference>
<dbReference type="GO" id="GO:0006310">
    <property type="term" value="P:DNA recombination"/>
    <property type="evidence" value="ECO:0007669"/>
    <property type="project" value="UniProtKB-KW"/>
</dbReference>
<dbReference type="Pfam" id="PF17917">
    <property type="entry name" value="RT_RNaseH"/>
    <property type="match status" value="1"/>
</dbReference>
<sequence length="1464" mass="168014">MFGRRELRLINARLDRNTHARTTAPAIIPAARREPATDRERRQEIPRPVDSDSETELRHFNSGELTDSDEEPVINRRRRPNIRERYHGEFRVKLDIPFFEGKLHIEDFLDWERAVETFFEYMEIEPEKQVKYVACRLKGGAGAWWQQINQSRRREGKGNVRSWHRMKQLLRGQFLPTDFEQMLYMQYQHCSQGSRPVNDYTEEFYRLSARNNLNESDNQLVARYIGGLKESIQDRLELNSVWSLSQAVNYALKVENQWKRQSQTRPIRRNFDLSADNNRLPSQSAAGNSKPVTGPITTNAASGSGKKVLDPKEIQKGKSPVRENPYAKPSGIKCFRCFQVGHKSNECPTRAQIHLLEGEEDEDIEEDSGEADAEAEDVRGDEGEPLVCVLQKLLIAPRRPVRTQRNALFKTKCTIKGKVCDLLVDSGCTENVISRAVVQTLQLKTSPNPNPYKISWVRRGIEIAVTDMCKVSLSIGRHYVSEVLCDVVDMDVCHLILGRPWQFDVGAVYDCRANTYAFEWKGKKLRLLPQSLEQEDSMHSGKTALFAVTHKALLNAWKESECILALVVSEQNNTIESQNLPSRLKQLLRGYADIAPAELPSELPPVRTIQHQIELTPGATLPNLPHYRMSPNEHKTLQQIVDELLDKQLIQHSLSPCAVPALLVPKKDGSWRMCIDSRSINKITVKFRFPMPRLEDMLDKLAGAQIFSKLDLRSGYHQIRIRPGDEWKTAFKTRQGLYEWRVMPFGLCNAPATFMRLMNEVLKPFLNKCCVVYFDDILVFSLTLEDHLKHLTSIFEALRHNKLYLNTVKCEFATPQVAFLGFLISAAGVEVDPRKISAIRDWPEPRSFFDIRSFHGLANFYRRFIRGFSVIMAPITDVLKQAQFTWTGEQQESFDQIKTALTNAPVLALPDFDKPFMVDTDASMVGIGAVLSQDNKPIEFFSEKLSPSRQKWTVYEQELYAVVRALKQWEHYLLHQDFILRSDHKALQYINTQKNINRMHARWVIFLQKFTFVIQHKSGSQNRVADALSRRVVLLTQLQTQFSGLDCIKELYATDDYFKAIWSKCKNKEPVADYSLREGFLFKKELLCIPKSSWQQVIIQEAHAGELAAHMGRDNTVAQLQTRFFWPHLRRDVIKFIQQCAVCQSYKGGGQNTGLYQPLPIPESIWEDLSLDFVLGLPKTKRGNDSIMVVVDRFSKMAHFIACKKTFDALHIAKLFFKEVVRLHGIPRSLTSDRDVKFISHFWRELWRRMSTKIQLSSAYHPQTDGQTEVVNRTLGNLLRCLVQEHPKLWDDILCQAEFAFNSMANRTTGMSPFSIVYTKLPNNVLDVAVLPKSQSKAAGVFADRFVQMLSNVRLKLLNSTQVYKAAADTRRREQLFQPGDLVYVRIRKERLPPGPQSKLSRRKWGPFAITKKINDNAYVVDLPAEFTTSHTFNVNDIFAYVPPDDSCINIESVHSDSSHGGGE</sequence>
<keyword evidence="28" id="KW-0233">DNA recombination</keyword>
<accession>A0A8T3BVQ2</accession>
<evidence type="ECO:0000256" key="10">
    <source>
        <dbReference type="ARBA" id="ARBA00022695"/>
    </source>
</evidence>
<evidence type="ECO:0000256" key="6">
    <source>
        <dbReference type="ARBA" id="ARBA00022490"/>
    </source>
</evidence>
<comment type="function">
    <text evidence="31">Reverse transcriptase/ribonuclease H (RT) is a multifunctional enzyme that catalyzes the conversion of the retro-elements RNA genome into dsDNA within the VLP. The enzyme displays a DNA polymerase activity that can copy either DNA or RNA templates, and a ribonuclease H (RNase H) activity that cleaves the RNA strand of RNA-DNA heteroduplexes during plus-strand synthesis and hydrolyzes RNA primers. The conversion leads to a linear dsDNA copy of the retrotransposon that includes long terminal repeats (LTRs) at both ends.</text>
</comment>
<keyword evidence="21" id="KW-0460">Magnesium</keyword>
<comment type="function">
    <text evidence="2">The aspartyl protease (PR) mediates the proteolytic cleavages of the Gag and Gag-Pol polyproteins after assembly of the VLP.</text>
</comment>
<dbReference type="GO" id="GO:0005634">
    <property type="term" value="C:nucleus"/>
    <property type="evidence" value="ECO:0007669"/>
    <property type="project" value="UniProtKB-SubCell"/>
</dbReference>
<keyword evidence="6" id="KW-0963">Cytoplasm</keyword>
<feature type="compositionally biased region" description="Polar residues" evidence="38">
    <location>
        <begin position="275"/>
        <end position="302"/>
    </location>
</feature>
<evidence type="ECO:0000256" key="2">
    <source>
        <dbReference type="ARBA" id="ARBA00002180"/>
    </source>
</evidence>
<feature type="domain" description="Integrase catalytic" evidence="41">
    <location>
        <begin position="1156"/>
        <end position="1321"/>
    </location>
</feature>
<dbReference type="Gene3D" id="2.40.70.10">
    <property type="entry name" value="Acid Proteases"/>
    <property type="match status" value="1"/>
</dbReference>
<dbReference type="Proteomes" id="UP000829196">
    <property type="component" value="Unassembled WGS sequence"/>
</dbReference>
<dbReference type="InterPro" id="IPR056924">
    <property type="entry name" value="SH3_Tf2-1"/>
</dbReference>
<dbReference type="FunFam" id="3.10.10.10:FF:000007">
    <property type="entry name" value="Retrovirus-related Pol polyprotein from transposon 17.6-like Protein"/>
    <property type="match status" value="1"/>
</dbReference>
<name>A0A8T3BVQ2_DENNO</name>
<dbReference type="SUPFAM" id="SSF57756">
    <property type="entry name" value="Retrovirus zinc finger-like domains"/>
    <property type="match status" value="1"/>
</dbReference>
<keyword evidence="26" id="KW-0917">Virion maturation</keyword>
<keyword evidence="12" id="KW-0479">Metal-binding</keyword>
<comment type="subunit">
    <text evidence="35">The protease is a homodimer, whose active site consists of two apposed aspartic acid residues.</text>
</comment>
<dbReference type="Gene3D" id="1.10.340.70">
    <property type="match status" value="1"/>
</dbReference>
<dbReference type="InterPro" id="IPR001584">
    <property type="entry name" value="Integrase_cat-core"/>
</dbReference>
<dbReference type="Gene3D" id="3.30.420.10">
    <property type="entry name" value="Ribonuclease H-like superfamily/Ribonuclease H"/>
    <property type="match status" value="1"/>
</dbReference>
<feature type="compositionally biased region" description="Acidic residues" evidence="38">
    <location>
        <begin position="358"/>
        <end position="375"/>
    </location>
</feature>
<keyword evidence="10" id="KW-0548">Nucleotidyltransferase</keyword>
<dbReference type="InterPro" id="IPR012337">
    <property type="entry name" value="RNaseH-like_sf"/>
</dbReference>
<evidence type="ECO:0000256" key="7">
    <source>
        <dbReference type="ARBA" id="ARBA00022612"/>
    </source>
</evidence>
<evidence type="ECO:0000256" key="20">
    <source>
        <dbReference type="ARBA" id="ARBA00022840"/>
    </source>
</evidence>
<evidence type="ECO:0000259" key="40">
    <source>
        <dbReference type="PROSITE" id="PS50878"/>
    </source>
</evidence>
<keyword evidence="20" id="KW-0067">ATP-binding</keyword>
<dbReference type="Gene3D" id="3.10.10.10">
    <property type="entry name" value="HIV Type 1 Reverse Transcriptase, subunit A, domain 1"/>
    <property type="match status" value="1"/>
</dbReference>
<evidence type="ECO:0000256" key="33">
    <source>
        <dbReference type="ARBA" id="ARBA00055265"/>
    </source>
</evidence>
<comment type="caution">
    <text evidence="42">The sequence shown here is derived from an EMBL/GenBank/DDBJ whole genome shotgun (WGS) entry which is preliminary data.</text>
</comment>
<evidence type="ECO:0000256" key="16">
    <source>
        <dbReference type="ARBA" id="ARBA00022759"/>
    </source>
</evidence>
<keyword evidence="14" id="KW-0064">Aspartyl protease</keyword>
<dbReference type="EMBL" id="JAGYWB010000006">
    <property type="protein sequence ID" value="KAI0520540.1"/>
    <property type="molecule type" value="Genomic_DNA"/>
</dbReference>
<evidence type="ECO:0000259" key="39">
    <source>
        <dbReference type="PROSITE" id="PS50158"/>
    </source>
</evidence>
<keyword evidence="43" id="KW-1185">Reference proteome</keyword>
<evidence type="ECO:0000256" key="24">
    <source>
        <dbReference type="ARBA" id="ARBA00022918"/>
    </source>
</evidence>
<keyword evidence="11" id="KW-0540">Nuclease</keyword>
<evidence type="ECO:0000256" key="14">
    <source>
        <dbReference type="ARBA" id="ARBA00022750"/>
    </source>
</evidence>
<dbReference type="PROSITE" id="PS50158">
    <property type="entry name" value="ZF_CCHC"/>
    <property type="match status" value="1"/>
</dbReference>
<keyword evidence="23" id="KW-0229">DNA integration</keyword>
<keyword evidence="13" id="KW-0547">Nucleotide-binding</keyword>
<evidence type="ECO:0000313" key="42">
    <source>
        <dbReference type="EMBL" id="KAI0520540.1"/>
    </source>
</evidence>
<dbReference type="InterPro" id="IPR043128">
    <property type="entry name" value="Rev_trsase/Diguanyl_cyclase"/>
</dbReference>
<dbReference type="Gene3D" id="3.30.70.270">
    <property type="match status" value="2"/>
</dbReference>
<comment type="catalytic activity">
    <reaction evidence="1">
        <text>Endonucleolytic cleavage to 5'-phosphomonoester.</text>
        <dbReference type="EC" id="3.1.26.4"/>
    </reaction>
</comment>
<evidence type="ECO:0000256" key="28">
    <source>
        <dbReference type="ARBA" id="ARBA00023172"/>
    </source>
</evidence>
<evidence type="ECO:0000256" key="3">
    <source>
        <dbReference type="ARBA" id="ARBA00004123"/>
    </source>
</evidence>
<feature type="compositionally biased region" description="Low complexity" evidence="38">
    <location>
        <begin position="21"/>
        <end position="30"/>
    </location>
</feature>
<feature type="region of interest" description="Disordered" evidence="38">
    <location>
        <begin position="357"/>
        <end position="377"/>
    </location>
</feature>
<evidence type="ECO:0000259" key="41">
    <source>
        <dbReference type="PROSITE" id="PS50994"/>
    </source>
</evidence>
<feature type="domain" description="CCHC-type" evidence="39">
    <location>
        <begin position="333"/>
        <end position="348"/>
    </location>
</feature>
<keyword evidence="17 37" id="KW-0863">Zinc-finger</keyword>
<dbReference type="InterPro" id="IPR041373">
    <property type="entry name" value="RT_RNaseH"/>
</dbReference>
<dbReference type="SMART" id="SM00343">
    <property type="entry name" value="ZnF_C2HC"/>
    <property type="match status" value="1"/>
</dbReference>
<organism evidence="42 43">
    <name type="scientific">Dendrobium nobile</name>
    <name type="common">Orchid</name>
    <dbReference type="NCBI Taxonomy" id="94219"/>
    <lineage>
        <taxon>Eukaryota</taxon>
        <taxon>Viridiplantae</taxon>
        <taxon>Streptophyta</taxon>
        <taxon>Embryophyta</taxon>
        <taxon>Tracheophyta</taxon>
        <taxon>Spermatophyta</taxon>
        <taxon>Magnoliopsida</taxon>
        <taxon>Liliopsida</taxon>
        <taxon>Asparagales</taxon>
        <taxon>Orchidaceae</taxon>
        <taxon>Epidendroideae</taxon>
        <taxon>Malaxideae</taxon>
        <taxon>Dendrobiinae</taxon>
        <taxon>Dendrobium</taxon>
    </lineage>
</organism>
<keyword evidence="29" id="KW-0539">Nucleus</keyword>
<keyword evidence="27" id="KW-0238">DNA-binding</keyword>
<keyword evidence="19" id="KW-0862">Zinc</keyword>
<dbReference type="GO" id="GO:0005737">
    <property type="term" value="C:cytoplasm"/>
    <property type="evidence" value="ECO:0007669"/>
    <property type="project" value="UniProtKB-SubCell"/>
</dbReference>
<keyword evidence="30" id="KW-0511">Multifunctional enzyme</keyword>
<gene>
    <name evidence="42" type="ORF">KFK09_008016</name>
</gene>
<evidence type="ECO:0000256" key="38">
    <source>
        <dbReference type="SAM" id="MobiDB-lite"/>
    </source>
</evidence>